<dbReference type="Proteomes" id="UP001060215">
    <property type="component" value="Chromosome 7"/>
</dbReference>
<reference evidence="1 2" key="1">
    <citation type="journal article" date="2022" name="Plant J.">
        <title>Chromosome-level genome of Camellia lanceoleosa provides a valuable resource for understanding genome evolution and self-incompatibility.</title>
        <authorList>
            <person name="Gong W."/>
            <person name="Xiao S."/>
            <person name="Wang L."/>
            <person name="Liao Z."/>
            <person name="Chang Y."/>
            <person name="Mo W."/>
            <person name="Hu G."/>
            <person name="Li W."/>
            <person name="Zhao G."/>
            <person name="Zhu H."/>
            <person name="Hu X."/>
            <person name="Ji K."/>
            <person name="Xiang X."/>
            <person name="Song Q."/>
            <person name="Yuan D."/>
            <person name="Jin S."/>
            <person name="Zhang L."/>
        </authorList>
    </citation>
    <scope>NUCLEOTIDE SEQUENCE [LARGE SCALE GENOMIC DNA]</scope>
    <source>
        <strain evidence="1">SQ_2022a</strain>
    </source>
</reference>
<protein>
    <submittedName>
        <fullName evidence="1">Oxysterol-binding protein-related protein 2B</fullName>
    </submittedName>
</protein>
<sequence>MDENLIEVPVDYALLWLLDSAAFKVTTPICNLILGKMYLNHHGTMHICGIRQYSCELKFKEPSILDRNPQ</sequence>
<accession>A0ACC0GZ03</accession>
<evidence type="ECO:0000313" key="1">
    <source>
        <dbReference type="EMBL" id="KAI8005565.1"/>
    </source>
</evidence>
<name>A0ACC0GZ03_9ERIC</name>
<keyword evidence="2" id="KW-1185">Reference proteome</keyword>
<evidence type="ECO:0000313" key="2">
    <source>
        <dbReference type="Proteomes" id="UP001060215"/>
    </source>
</evidence>
<proteinExistence type="predicted"/>
<comment type="caution">
    <text evidence="1">The sequence shown here is derived from an EMBL/GenBank/DDBJ whole genome shotgun (WGS) entry which is preliminary data.</text>
</comment>
<gene>
    <name evidence="1" type="ORF">LOK49_LG07G01446</name>
</gene>
<dbReference type="EMBL" id="CM045764">
    <property type="protein sequence ID" value="KAI8005565.1"/>
    <property type="molecule type" value="Genomic_DNA"/>
</dbReference>
<organism evidence="1 2">
    <name type="scientific">Camellia lanceoleosa</name>
    <dbReference type="NCBI Taxonomy" id="1840588"/>
    <lineage>
        <taxon>Eukaryota</taxon>
        <taxon>Viridiplantae</taxon>
        <taxon>Streptophyta</taxon>
        <taxon>Embryophyta</taxon>
        <taxon>Tracheophyta</taxon>
        <taxon>Spermatophyta</taxon>
        <taxon>Magnoliopsida</taxon>
        <taxon>eudicotyledons</taxon>
        <taxon>Gunneridae</taxon>
        <taxon>Pentapetalae</taxon>
        <taxon>asterids</taxon>
        <taxon>Ericales</taxon>
        <taxon>Theaceae</taxon>
        <taxon>Camellia</taxon>
    </lineage>
</organism>